<evidence type="ECO:0000256" key="5">
    <source>
        <dbReference type="ARBA" id="ARBA00023274"/>
    </source>
</evidence>
<dbReference type="EMBL" id="BPLR01012467">
    <property type="protein sequence ID" value="GIY54075.1"/>
    <property type="molecule type" value="Genomic_DNA"/>
</dbReference>
<keyword evidence="4" id="KW-0496">Mitochondrion</keyword>
<name>A0AAV4U8X0_CAEEX</name>
<dbReference type="PANTHER" id="PTHR15925">
    <property type="entry name" value="MITOCHONDRIAL RIBOSOMAL PROTEIN S23"/>
    <property type="match status" value="1"/>
</dbReference>
<dbReference type="GO" id="GO:0005840">
    <property type="term" value="C:ribosome"/>
    <property type="evidence" value="ECO:0007669"/>
    <property type="project" value="UniProtKB-KW"/>
</dbReference>
<proteinExistence type="inferred from homology"/>
<dbReference type="GO" id="GO:0005739">
    <property type="term" value="C:mitochondrion"/>
    <property type="evidence" value="ECO:0007669"/>
    <property type="project" value="InterPro"/>
</dbReference>
<evidence type="ECO:0000256" key="7">
    <source>
        <dbReference type="SAM" id="MobiDB-lite"/>
    </source>
</evidence>
<evidence type="ECO:0000256" key="1">
    <source>
        <dbReference type="ARBA" id="ARBA00004173"/>
    </source>
</evidence>
<reference evidence="9 10" key="1">
    <citation type="submission" date="2021-06" db="EMBL/GenBank/DDBJ databases">
        <title>Caerostris extrusa draft genome.</title>
        <authorList>
            <person name="Kono N."/>
            <person name="Arakawa K."/>
        </authorList>
    </citation>
    <scope>NUCLEOTIDE SEQUENCE [LARGE SCALE GENOMIC DNA]</scope>
</reference>
<keyword evidence="10" id="KW-1185">Reference proteome</keyword>
<dbReference type="InterPro" id="IPR023611">
    <property type="entry name" value="mS23_dom_met"/>
</dbReference>
<evidence type="ECO:0000256" key="3">
    <source>
        <dbReference type="ARBA" id="ARBA00022980"/>
    </source>
</evidence>
<evidence type="ECO:0000256" key="6">
    <source>
        <dbReference type="ARBA" id="ARBA00035137"/>
    </source>
</evidence>
<evidence type="ECO:0000256" key="4">
    <source>
        <dbReference type="ARBA" id="ARBA00023128"/>
    </source>
</evidence>
<dbReference type="Proteomes" id="UP001054945">
    <property type="component" value="Unassembled WGS sequence"/>
</dbReference>
<accession>A0AAV4U8X0</accession>
<keyword evidence="3 9" id="KW-0689">Ribosomal protein</keyword>
<evidence type="ECO:0000313" key="9">
    <source>
        <dbReference type="EMBL" id="GIY54075.1"/>
    </source>
</evidence>
<comment type="similarity">
    <text evidence="2">Belongs to the mitochondrion-specific ribosomal protein mS23 family.</text>
</comment>
<sequence length="148" mass="16605">MAGNKLFRTGTIFERMTGLLKAGAIKENDKPIWYDVYKTFPPKHEPAFARPPVDKEIKPIFYPEDTIRGKFLKTYGSVSTHNMLKPGEKSLIQMFVEKYQSLERSGNYSSEDELFSATENALSSEGLTIVKKAEASPPKSILPGEGKE</sequence>
<dbReference type="AlphaFoldDB" id="A0AAV4U8X0"/>
<protein>
    <recommendedName>
        <fullName evidence="6">Small ribosomal subunit protein mS23</fullName>
    </recommendedName>
</protein>
<organism evidence="9 10">
    <name type="scientific">Caerostris extrusa</name>
    <name type="common">Bark spider</name>
    <name type="synonym">Caerostris bankana</name>
    <dbReference type="NCBI Taxonomy" id="172846"/>
    <lineage>
        <taxon>Eukaryota</taxon>
        <taxon>Metazoa</taxon>
        <taxon>Ecdysozoa</taxon>
        <taxon>Arthropoda</taxon>
        <taxon>Chelicerata</taxon>
        <taxon>Arachnida</taxon>
        <taxon>Araneae</taxon>
        <taxon>Araneomorphae</taxon>
        <taxon>Entelegynae</taxon>
        <taxon>Araneoidea</taxon>
        <taxon>Araneidae</taxon>
        <taxon>Caerostris</taxon>
    </lineage>
</organism>
<comment type="caution">
    <text evidence="9">The sequence shown here is derived from an EMBL/GenBank/DDBJ whole genome shotgun (WGS) entry which is preliminary data.</text>
</comment>
<feature type="domain" description="Small ribosomal subunit protein mS23 conserved" evidence="8">
    <location>
        <begin position="3"/>
        <end position="126"/>
    </location>
</feature>
<comment type="subcellular location">
    <subcellularLocation>
        <location evidence="1">Mitochondrion</location>
    </subcellularLocation>
</comment>
<dbReference type="Pfam" id="PF10484">
    <property type="entry name" value="MRP-S23"/>
    <property type="match status" value="1"/>
</dbReference>
<keyword evidence="5" id="KW-0687">Ribonucleoprotein</keyword>
<gene>
    <name evidence="9" type="primary">Mrps23</name>
    <name evidence="9" type="ORF">CEXT_760771</name>
</gene>
<feature type="region of interest" description="Disordered" evidence="7">
    <location>
        <begin position="126"/>
        <end position="148"/>
    </location>
</feature>
<evidence type="ECO:0000256" key="2">
    <source>
        <dbReference type="ARBA" id="ARBA00009864"/>
    </source>
</evidence>
<dbReference type="GO" id="GO:0006412">
    <property type="term" value="P:translation"/>
    <property type="evidence" value="ECO:0007669"/>
    <property type="project" value="InterPro"/>
</dbReference>
<dbReference type="CDD" id="cd23701">
    <property type="entry name" value="At1g26750"/>
    <property type="match status" value="1"/>
</dbReference>
<evidence type="ECO:0000259" key="8">
    <source>
        <dbReference type="Pfam" id="PF10484"/>
    </source>
</evidence>
<evidence type="ECO:0000313" key="10">
    <source>
        <dbReference type="Proteomes" id="UP001054945"/>
    </source>
</evidence>
<dbReference type="GO" id="GO:0003735">
    <property type="term" value="F:structural constituent of ribosome"/>
    <property type="evidence" value="ECO:0007669"/>
    <property type="project" value="InterPro"/>
</dbReference>
<dbReference type="InterPro" id="IPR059242">
    <property type="entry name" value="mS23_dom"/>
</dbReference>
<dbReference type="PANTHER" id="PTHR15925:SF2">
    <property type="entry name" value="SMALL RIBOSOMAL SUBUNIT PROTEIN MS23"/>
    <property type="match status" value="1"/>
</dbReference>
<dbReference type="InterPro" id="IPR019520">
    <property type="entry name" value="Ribosomal_mS23_met"/>
</dbReference>